<dbReference type="EMBL" id="MHRA01000005">
    <property type="protein sequence ID" value="OHA16041.1"/>
    <property type="molecule type" value="Genomic_DNA"/>
</dbReference>
<protein>
    <recommendedName>
        <fullName evidence="1">TraC-like domain-containing protein</fullName>
    </recommendedName>
</protein>
<evidence type="ECO:0000259" key="1">
    <source>
        <dbReference type="Pfam" id="PF26593"/>
    </source>
</evidence>
<dbReference type="Proteomes" id="UP000178116">
    <property type="component" value="Unassembled WGS sequence"/>
</dbReference>
<accession>A0A1G2LZ32</accession>
<dbReference type="InterPro" id="IPR058596">
    <property type="entry name" value="TraC-like_dom"/>
</dbReference>
<dbReference type="Pfam" id="PF26593">
    <property type="entry name" value="TraC-like"/>
    <property type="match status" value="1"/>
</dbReference>
<comment type="caution">
    <text evidence="2">The sequence shown here is derived from an EMBL/GenBank/DDBJ whole genome shotgun (WGS) entry which is preliminary data.</text>
</comment>
<proteinExistence type="predicted"/>
<organism evidence="2 3">
    <name type="scientific">Candidatus Tagabacteria bacterium RIFCSPLOWO2_01_FULL_42_9</name>
    <dbReference type="NCBI Taxonomy" id="1802296"/>
    <lineage>
        <taxon>Bacteria</taxon>
        <taxon>Candidatus Tagaibacteriota</taxon>
    </lineage>
</organism>
<sequence length="231" mass="25900">MAMEKIKSKASQDFVSIKEIRDGVIILEDGAMRTVLMASSLNLALKSAEEQEAIISQYQEFLNSLDFSIQLFIQSRRLNIEPYLGSLVEARKKQYNELLKIQIKEYIDFVRNFVGLTEMVAKTFYVVIPYSPPVFGGKTGGLGIFGPEISGFFGKFFKKKGGDDESKENNFEEYKNQIQQRTAAVIQGLARAGVRAAPLNTEELIELFYALYNPGELAKGGIITEEAERGK</sequence>
<reference evidence="2 3" key="1">
    <citation type="journal article" date="2016" name="Nat. Commun.">
        <title>Thousands of microbial genomes shed light on interconnected biogeochemical processes in an aquifer system.</title>
        <authorList>
            <person name="Anantharaman K."/>
            <person name="Brown C.T."/>
            <person name="Hug L.A."/>
            <person name="Sharon I."/>
            <person name="Castelle C.J."/>
            <person name="Probst A.J."/>
            <person name="Thomas B.C."/>
            <person name="Singh A."/>
            <person name="Wilkins M.J."/>
            <person name="Karaoz U."/>
            <person name="Brodie E.L."/>
            <person name="Williams K.H."/>
            <person name="Hubbard S.S."/>
            <person name="Banfield J.F."/>
        </authorList>
    </citation>
    <scope>NUCLEOTIDE SEQUENCE [LARGE SCALE GENOMIC DNA]</scope>
</reference>
<name>A0A1G2LZ32_9BACT</name>
<evidence type="ECO:0000313" key="2">
    <source>
        <dbReference type="EMBL" id="OHA16041.1"/>
    </source>
</evidence>
<feature type="domain" description="TraC-like" evidence="1">
    <location>
        <begin position="22"/>
        <end position="212"/>
    </location>
</feature>
<evidence type="ECO:0000313" key="3">
    <source>
        <dbReference type="Proteomes" id="UP000178116"/>
    </source>
</evidence>
<gene>
    <name evidence="2" type="ORF">A3A10_02495</name>
</gene>
<dbReference type="AlphaFoldDB" id="A0A1G2LZ32"/>